<dbReference type="Gene3D" id="3.40.1660.10">
    <property type="entry name" value="EreA-like (biosynthetic domain)"/>
    <property type="match status" value="1"/>
</dbReference>
<dbReference type="Proteomes" id="UP000319160">
    <property type="component" value="Unassembled WGS sequence"/>
</dbReference>
<dbReference type="PANTHER" id="PTHR31299">
    <property type="entry name" value="ESTERASE, PUTATIVE (AFU_ORTHOLOGUE AFUA_1G05850)-RELATED"/>
    <property type="match status" value="1"/>
</dbReference>
<name>A0A553HU10_9PEZI</name>
<organism evidence="1 2">
    <name type="scientific">Xylaria flabelliformis</name>
    <dbReference type="NCBI Taxonomy" id="2512241"/>
    <lineage>
        <taxon>Eukaryota</taxon>
        <taxon>Fungi</taxon>
        <taxon>Dikarya</taxon>
        <taxon>Ascomycota</taxon>
        <taxon>Pezizomycotina</taxon>
        <taxon>Sordariomycetes</taxon>
        <taxon>Xylariomycetidae</taxon>
        <taxon>Xylariales</taxon>
        <taxon>Xylariaceae</taxon>
        <taxon>Xylaria</taxon>
    </lineage>
</organism>
<dbReference type="SUPFAM" id="SSF159501">
    <property type="entry name" value="EreA/ChaN-like"/>
    <property type="match status" value="1"/>
</dbReference>
<evidence type="ECO:0000313" key="1">
    <source>
        <dbReference type="EMBL" id="TRX91446.1"/>
    </source>
</evidence>
<dbReference type="InterPro" id="IPR014622">
    <property type="entry name" value="UCP036794_erythomycin"/>
</dbReference>
<reference evidence="2" key="1">
    <citation type="submission" date="2019-06" db="EMBL/GenBank/DDBJ databases">
        <title>Draft genome sequence of the griseofulvin-producing fungus Xylaria cubensis strain G536.</title>
        <authorList>
            <person name="Mead M.E."/>
            <person name="Raja H.A."/>
            <person name="Steenwyk J.L."/>
            <person name="Knowles S.L."/>
            <person name="Oberlies N.H."/>
            <person name="Rokas A."/>
        </authorList>
    </citation>
    <scope>NUCLEOTIDE SEQUENCE [LARGE SCALE GENOMIC DNA]</scope>
    <source>
        <strain evidence="2">G536</strain>
    </source>
</reference>
<dbReference type="PANTHER" id="PTHR31299:SF0">
    <property type="entry name" value="ESTERASE, PUTATIVE (AFU_ORTHOLOGUE AFUA_1G05850)-RELATED"/>
    <property type="match status" value="1"/>
</dbReference>
<dbReference type="PIRSF" id="PIRSF036794">
    <property type="entry name" value="UCP_erythr_ester"/>
    <property type="match status" value="1"/>
</dbReference>
<dbReference type="Pfam" id="PF05139">
    <property type="entry name" value="Erythro_esteras"/>
    <property type="match status" value="1"/>
</dbReference>
<dbReference type="EMBL" id="VFLP01000045">
    <property type="protein sequence ID" value="TRX91446.1"/>
    <property type="molecule type" value="Genomic_DNA"/>
</dbReference>
<sequence>MSQNLRNVIRDAARELPDINDSSFGSYFDQFGSSRVVLIGDGSHGTSEFYRARSAITKRLISEHGFNTLCLECDWPDARIIDHYTRLYPRRLGSSDVHSLRIFNHFPRWMWRNTETQDFVDWLREHNAQLPMNKRTSFNGLDVYSMGRSTRAVVEYLDRVDPALAEQARRRYGCLEPWLDDPAEYGRATSHSSSLTCESGVIKMLQDLLSKRLELASHPENGESFLDAEMNARVVQDSEAYYRALFHADRSSSWDLRDTHMHITLTRLLKLRPGSKAVVWAHNSHVGDARGTFQKPREINLGQLCRESFGADKISILGCGTHVGTVAAADDWDTEMRIKRINPSLDSSYEGLFHSVGLRSFLLDIRSNPSLRAADNKGLLQRFIGVIYRPDTELSSHYVHCLLTRQYDAFLWFDQTEAVHPFEIAQPKEPLAKGETYPFGL</sequence>
<dbReference type="InterPro" id="IPR007815">
    <property type="entry name" value="Emycin_Estase"/>
</dbReference>
<accession>A0A553HU10</accession>
<comment type="caution">
    <text evidence="1">The sequence shown here is derived from an EMBL/GenBank/DDBJ whole genome shotgun (WGS) entry which is preliminary data.</text>
</comment>
<gene>
    <name evidence="1" type="ORF">FHL15_007670</name>
</gene>
<keyword evidence="2" id="KW-1185">Reference proteome</keyword>
<evidence type="ECO:0008006" key="3">
    <source>
        <dbReference type="Google" id="ProtNLM"/>
    </source>
</evidence>
<dbReference type="CDD" id="cd14728">
    <property type="entry name" value="Ere-like"/>
    <property type="match status" value="1"/>
</dbReference>
<dbReference type="GO" id="GO:0046677">
    <property type="term" value="P:response to antibiotic"/>
    <property type="evidence" value="ECO:0007669"/>
    <property type="project" value="InterPro"/>
</dbReference>
<proteinExistence type="predicted"/>
<evidence type="ECO:0000313" key="2">
    <source>
        <dbReference type="Proteomes" id="UP000319160"/>
    </source>
</evidence>
<dbReference type="InterPro" id="IPR052036">
    <property type="entry name" value="Hydrolase/PRTase-associated"/>
</dbReference>
<dbReference type="STRING" id="2512241.A0A553HU10"/>
<dbReference type="AlphaFoldDB" id="A0A553HU10"/>
<protein>
    <recommendedName>
        <fullName evidence="3">Erythromycin esterase</fullName>
    </recommendedName>
</protein>
<dbReference type="Gene3D" id="3.30.1870.10">
    <property type="entry name" value="EreA-like, domain 2"/>
    <property type="match status" value="1"/>
</dbReference>
<dbReference type="OrthoDB" id="413649at2759"/>